<reference evidence="2" key="1">
    <citation type="submission" date="2020-08" db="EMBL/GenBank/DDBJ databases">
        <title>Whole genome shotgun sequence of Actinocatenispora sera NBRC 101916.</title>
        <authorList>
            <person name="Komaki H."/>
            <person name="Tamura T."/>
        </authorList>
    </citation>
    <scope>NUCLEOTIDE SEQUENCE</scope>
    <source>
        <strain evidence="2">NBRC 101916</strain>
    </source>
</reference>
<dbReference type="Pfam" id="PF13560">
    <property type="entry name" value="HTH_31"/>
    <property type="match status" value="1"/>
</dbReference>
<dbReference type="Proteomes" id="UP000680750">
    <property type="component" value="Chromosome"/>
</dbReference>
<dbReference type="GO" id="GO:0003677">
    <property type="term" value="F:DNA binding"/>
    <property type="evidence" value="ECO:0007669"/>
    <property type="project" value="InterPro"/>
</dbReference>
<dbReference type="InterPro" id="IPR043917">
    <property type="entry name" value="DUF5753"/>
</dbReference>
<dbReference type="SMART" id="SM00530">
    <property type="entry name" value="HTH_XRE"/>
    <property type="match status" value="1"/>
</dbReference>
<protein>
    <submittedName>
        <fullName evidence="2">Transcriptional regulator</fullName>
    </submittedName>
</protein>
<organism evidence="2 3">
    <name type="scientific">Actinocatenispora sera</name>
    <dbReference type="NCBI Taxonomy" id="390989"/>
    <lineage>
        <taxon>Bacteria</taxon>
        <taxon>Bacillati</taxon>
        <taxon>Actinomycetota</taxon>
        <taxon>Actinomycetes</taxon>
        <taxon>Micromonosporales</taxon>
        <taxon>Micromonosporaceae</taxon>
        <taxon>Actinocatenispora</taxon>
    </lineage>
</organism>
<sequence length="305" mass="34869">MTPIEELLTQPGGLSDRLRALRTQAGLSGKELAEACGWQPSRVSKIENGKQMPTAEDIDTWAEICHADDETREHLLRALIEAQTDHRDFKRRMRRGQAAVQKSYNELVRDSKVIGHFETAWIPGLVQTPDYARRAFTEMTELHELDVNDVDQAVAMRMQRQQMIYDSSKRFEFLLAEPVLRWVLGPASVHRGQLDRLQTIIGMPNIRFGVVPMGVPLPTVPQNSFQIYDDVVIVETFLGETTYRDQDAQLYIRVMERLWQEAATGEDARALVLRAVNDLPPMTRRSDDLRALRCDERDQVCRPAA</sequence>
<dbReference type="PROSITE" id="PS50943">
    <property type="entry name" value="HTH_CROC1"/>
    <property type="match status" value="1"/>
</dbReference>
<accession>A0A810KV49</accession>
<dbReference type="EMBL" id="AP023354">
    <property type="protein sequence ID" value="BCJ26181.1"/>
    <property type="molecule type" value="Genomic_DNA"/>
</dbReference>
<dbReference type="AlphaFoldDB" id="A0A810KV49"/>
<dbReference type="CDD" id="cd00093">
    <property type="entry name" value="HTH_XRE"/>
    <property type="match status" value="1"/>
</dbReference>
<proteinExistence type="predicted"/>
<evidence type="ECO:0000313" key="2">
    <source>
        <dbReference type="EMBL" id="BCJ26181.1"/>
    </source>
</evidence>
<dbReference type="SUPFAM" id="SSF47413">
    <property type="entry name" value="lambda repressor-like DNA-binding domains"/>
    <property type="match status" value="1"/>
</dbReference>
<dbReference type="Pfam" id="PF19054">
    <property type="entry name" value="DUF5753"/>
    <property type="match status" value="1"/>
</dbReference>
<keyword evidence="3" id="KW-1185">Reference proteome</keyword>
<evidence type="ECO:0000259" key="1">
    <source>
        <dbReference type="PROSITE" id="PS50943"/>
    </source>
</evidence>
<dbReference type="InterPro" id="IPR010982">
    <property type="entry name" value="Lambda_DNA-bd_dom_sf"/>
</dbReference>
<dbReference type="Gene3D" id="1.10.260.40">
    <property type="entry name" value="lambda repressor-like DNA-binding domains"/>
    <property type="match status" value="1"/>
</dbReference>
<evidence type="ECO:0000313" key="3">
    <source>
        <dbReference type="Proteomes" id="UP000680750"/>
    </source>
</evidence>
<dbReference type="RefSeq" id="WP_212804485.1">
    <property type="nucleotide sequence ID" value="NZ_AP023354.1"/>
</dbReference>
<dbReference type="InterPro" id="IPR001387">
    <property type="entry name" value="Cro/C1-type_HTH"/>
</dbReference>
<feature type="domain" description="HTH cro/C1-type" evidence="1">
    <location>
        <begin position="18"/>
        <end position="72"/>
    </location>
</feature>
<dbReference type="KEGG" id="aser:Asera_02890"/>
<gene>
    <name evidence="2" type="ORF">Asera_02890</name>
</gene>
<name>A0A810KV49_9ACTN</name>